<feature type="compositionally biased region" description="Low complexity" evidence="1">
    <location>
        <begin position="763"/>
        <end position="776"/>
    </location>
</feature>
<evidence type="ECO:0000256" key="2">
    <source>
        <dbReference type="SAM" id="Phobius"/>
    </source>
</evidence>
<feature type="compositionally biased region" description="Polar residues" evidence="1">
    <location>
        <begin position="998"/>
        <end position="1016"/>
    </location>
</feature>
<feature type="compositionally biased region" description="Low complexity" evidence="1">
    <location>
        <begin position="1052"/>
        <end position="1061"/>
    </location>
</feature>
<dbReference type="Proteomes" id="UP001516023">
    <property type="component" value="Unassembled WGS sequence"/>
</dbReference>
<feature type="compositionally biased region" description="Polar residues" evidence="1">
    <location>
        <begin position="640"/>
        <end position="650"/>
    </location>
</feature>
<feature type="transmembrane region" description="Helical" evidence="2">
    <location>
        <begin position="269"/>
        <end position="287"/>
    </location>
</feature>
<feature type="compositionally biased region" description="Low complexity" evidence="1">
    <location>
        <begin position="39"/>
        <end position="50"/>
    </location>
</feature>
<accession>A0ABD3PXF5</accession>
<sequence length="1078" mass="116784">MVLPIRGLSSRASRGRSSSSDRSGSSSRFSRSRRRSESSGRSSSRSSSRGGHSESSEELSGIRPGERRASGRFARRSRSRSASVDSSRRGGGGKENRIARKKDALFRNYSKFMGRSRNSMSRRRRDDPQDRARQDFARIEDGGAPHHSSLQRAASRSPHDATRPFLVPPSQALSPRSDIWFAFAITSCAAVSSFAQLIKGASYKGSSADKFALSVTAISFAIGVVCAGGMRYAPFRNGFTSCLGGRRPSRRNTNFVQLILQQLQITPEIVTLSLLSLLWLFAIPTIANGSVQDLTLAVSGGDIWNANLFYSSWASVLLCWYLLVEVCTLPDKGGTVPRHPPLNSNYRGWNGNALSKRWTLVLLSSCVILSSTVKIYTGPMCSGSILKSTDYCSRALAGIMLGGFFQFVLCLGVGIVCRLASMKASTAFLNFAMKNKVTFSMAVISLLIQSINVGILTSPTGGGPATSSGSVYFASWMGFVLVFEMCLRYVEFFSTYGADGTRVLEDAVARRSTGGDGASTNGSEYSRRRRRRSHSPQQLPQLEQQPVMMIRNGSLGSSKRTVSTSDSEEHPVILQIVSDHPPPSTQAIGPNRGPPASSDISPMEPPDAFSIGSAPRRDPDNSSSGGGVSKFKSPREAFSRASSKGSSTKNPDGYYLEAAAAFGQQTSFHVDKLEELDQSKQQIHAEPVVQRRSKSPKLRNNVPTAKKGSSHRLTSLEEMSNEKSSPSTTAPEIESIKTKSPSISSSRPSSAGRPKSRGKPTTASRASSRQSSAARPNSRDRSRYNDSSSGTNDPPPTISDCDTTSEYEQPRKIASQKNSHRNSRHGSKKSSTSGTKSGASRGPPPPPFHRNNDTPNSGNAMPLQSVNTYSIPNFDMSEPTIDVEPTAQERKSSRKTMPNHSMMESDDIQESNSTESNDYGKKWSDSTEAEKTLQRSSSDENPSSHESHKDHVDDIVAAALAYAEKSHCEDGVRSTSAASSHRQQPHQRRGTHDESIHSFYSHSQAQSLGTPGQSSVEDMVARALSQAGDKVKGQRGAAAVAGQNKNPPTRLMSMESSMYSEYSERSGDSVELDGQFNC</sequence>
<dbReference type="EMBL" id="JABMIG020000100">
    <property type="protein sequence ID" value="KAL3792588.1"/>
    <property type="molecule type" value="Genomic_DNA"/>
</dbReference>
<feature type="region of interest" description="Disordered" evidence="1">
    <location>
        <begin position="673"/>
        <end position="1078"/>
    </location>
</feature>
<keyword evidence="4" id="KW-1185">Reference proteome</keyword>
<feature type="compositionally biased region" description="Polar residues" evidence="1">
    <location>
        <begin position="853"/>
        <end position="871"/>
    </location>
</feature>
<feature type="transmembrane region" description="Helical" evidence="2">
    <location>
        <begin position="211"/>
        <end position="230"/>
    </location>
</feature>
<proteinExistence type="predicted"/>
<protein>
    <submittedName>
        <fullName evidence="3">Uncharacterized protein</fullName>
    </submittedName>
</protein>
<feature type="compositionally biased region" description="Low complexity" evidence="1">
    <location>
        <begin position="829"/>
        <end position="838"/>
    </location>
</feature>
<evidence type="ECO:0000313" key="3">
    <source>
        <dbReference type="EMBL" id="KAL3792588.1"/>
    </source>
</evidence>
<gene>
    <name evidence="3" type="ORF">HJC23_005558</name>
</gene>
<feature type="compositionally biased region" description="Basic and acidic residues" evidence="1">
    <location>
        <begin position="942"/>
        <end position="954"/>
    </location>
</feature>
<feature type="region of interest" description="Disordered" evidence="1">
    <location>
        <begin position="510"/>
        <end position="548"/>
    </location>
</feature>
<comment type="caution">
    <text evidence="3">The sequence shown here is derived from an EMBL/GenBank/DDBJ whole genome shotgun (WGS) entry which is preliminary data.</text>
</comment>
<organism evidence="3 4">
    <name type="scientific">Cyclotella cryptica</name>
    <dbReference type="NCBI Taxonomy" id="29204"/>
    <lineage>
        <taxon>Eukaryota</taxon>
        <taxon>Sar</taxon>
        <taxon>Stramenopiles</taxon>
        <taxon>Ochrophyta</taxon>
        <taxon>Bacillariophyta</taxon>
        <taxon>Coscinodiscophyceae</taxon>
        <taxon>Thalassiosirophycidae</taxon>
        <taxon>Stephanodiscales</taxon>
        <taxon>Stephanodiscaceae</taxon>
        <taxon>Cyclotella</taxon>
    </lineage>
</organism>
<feature type="compositionally biased region" description="Basic and acidic residues" evidence="1">
    <location>
        <begin position="86"/>
        <end position="105"/>
    </location>
</feature>
<reference evidence="3 4" key="1">
    <citation type="journal article" date="2020" name="G3 (Bethesda)">
        <title>Improved Reference Genome for Cyclotella cryptica CCMP332, a Model for Cell Wall Morphogenesis, Salinity Adaptation, and Lipid Production in Diatoms (Bacillariophyta).</title>
        <authorList>
            <person name="Roberts W.R."/>
            <person name="Downey K.M."/>
            <person name="Ruck E.C."/>
            <person name="Traller J.C."/>
            <person name="Alverson A.J."/>
        </authorList>
    </citation>
    <scope>NUCLEOTIDE SEQUENCE [LARGE SCALE GENOMIC DNA]</scope>
    <source>
        <strain evidence="3 4">CCMP332</strain>
    </source>
</reference>
<evidence type="ECO:0000256" key="1">
    <source>
        <dbReference type="SAM" id="MobiDB-lite"/>
    </source>
</evidence>
<feature type="transmembrane region" description="Helical" evidence="2">
    <location>
        <begin position="358"/>
        <end position="376"/>
    </location>
</feature>
<feature type="compositionally biased region" description="Basic and acidic residues" evidence="1">
    <location>
        <begin position="124"/>
        <end position="144"/>
    </location>
</feature>
<feature type="compositionally biased region" description="Basic residues" evidence="1">
    <location>
        <begin position="818"/>
        <end position="828"/>
    </location>
</feature>
<keyword evidence="2" id="KW-0472">Membrane</keyword>
<evidence type="ECO:0000313" key="4">
    <source>
        <dbReference type="Proteomes" id="UP001516023"/>
    </source>
</evidence>
<feature type="compositionally biased region" description="Low complexity" evidence="1">
    <location>
        <begin position="536"/>
        <end position="546"/>
    </location>
</feature>
<name>A0ABD3PXF5_9STRA</name>
<feature type="transmembrane region" description="Helical" evidence="2">
    <location>
        <begin position="437"/>
        <end position="457"/>
    </location>
</feature>
<feature type="region of interest" description="Disordered" evidence="1">
    <location>
        <begin position="577"/>
        <end position="652"/>
    </location>
</feature>
<feature type="compositionally biased region" description="Polar residues" evidence="1">
    <location>
        <begin position="973"/>
        <end position="982"/>
    </location>
</feature>
<feature type="transmembrane region" description="Helical" evidence="2">
    <location>
        <begin position="179"/>
        <end position="199"/>
    </location>
</feature>
<feature type="compositionally biased region" description="Low complexity" evidence="1">
    <location>
        <begin position="738"/>
        <end position="753"/>
    </location>
</feature>
<feature type="compositionally biased region" description="Low complexity" evidence="1">
    <location>
        <begin position="1"/>
        <end position="29"/>
    </location>
</feature>
<keyword evidence="2" id="KW-1133">Transmembrane helix</keyword>
<feature type="transmembrane region" description="Helical" evidence="2">
    <location>
        <begin position="396"/>
        <end position="417"/>
    </location>
</feature>
<feature type="region of interest" description="Disordered" evidence="1">
    <location>
        <begin position="1"/>
        <end position="169"/>
    </location>
</feature>
<dbReference type="AlphaFoldDB" id="A0ABD3PXF5"/>
<keyword evidence="2" id="KW-0812">Transmembrane</keyword>
<feature type="compositionally biased region" description="Basic and acidic residues" evidence="1">
    <location>
        <begin position="918"/>
        <end position="933"/>
    </location>
</feature>